<evidence type="ECO:0008006" key="4">
    <source>
        <dbReference type="Google" id="ProtNLM"/>
    </source>
</evidence>
<feature type="region of interest" description="Disordered" evidence="1">
    <location>
        <begin position="197"/>
        <end position="226"/>
    </location>
</feature>
<dbReference type="Pfam" id="PF04337">
    <property type="entry name" value="DUF480"/>
    <property type="match status" value="1"/>
</dbReference>
<keyword evidence="3" id="KW-1185">Reference proteome</keyword>
<dbReference type="PANTHER" id="PTHR38768">
    <property type="entry name" value="UPF0502 PROTEIN YCEH"/>
    <property type="match status" value="1"/>
</dbReference>
<dbReference type="KEGG" id="ttf:THTE_0615"/>
<dbReference type="PANTHER" id="PTHR38768:SF1">
    <property type="entry name" value="UPF0502 PROTEIN YCEH"/>
    <property type="match status" value="1"/>
</dbReference>
<evidence type="ECO:0000313" key="3">
    <source>
        <dbReference type="Proteomes" id="UP000215086"/>
    </source>
</evidence>
<protein>
    <recommendedName>
        <fullName evidence="4">DUF480 domain-containing protein</fullName>
    </recommendedName>
</protein>
<dbReference type="SUPFAM" id="SSF46785">
    <property type="entry name" value="Winged helix' DNA-binding domain"/>
    <property type="match status" value="2"/>
</dbReference>
<organism evidence="2 3">
    <name type="scientific">Thermogutta terrifontis</name>
    <dbReference type="NCBI Taxonomy" id="1331910"/>
    <lineage>
        <taxon>Bacteria</taxon>
        <taxon>Pseudomonadati</taxon>
        <taxon>Planctomycetota</taxon>
        <taxon>Planctomycetia</taxon>
        <taxon>Pirellulales</taxon>
        <taxon>Thermoguttaceae</taxon>
        <taxon>Thermogutta</taxon>
    </lineage>
</organism>
<accession>A0A286RB95</accession>
<gene>
    <name evidence="2" type="ORF">THTE_0615</name>
</gene>
<dbReference type="InterPro" id="IPR036390">
    <property type="entry name" value="WH_DNA-bd_sf"/>
</dbReference>
<dbReference type="RefSeq" id="WP_095413895.1">
    <property type="nucleotide sequence ID" value="NZ_CP018477.1"/>
</dbReference>
<evidence type="ECO:0000313" key="2">
    <source>
        <dbReference type="EMBL" id="ASV73217.1"/>
    </source>
</evidence>
<dbReference type="Gene3D" id="1.10.10.10">
    <property type="entry name" value="Winged helix-like DNA-binding domain superfamily/Winged helix DNA-binding domain"/>
    <property type="match status" value="2"/>
</dbReference>
<evidence type="ECO:0000256" key="1">
    <source>
        <dbReference type="SAM" id="MobiDB-lite"/>
    </source>
</evidence>
<proteinExistence type="predicted"/>
<dbReference type="OrthoDB" id="9784785at2"/>
<reference evidence="2 3" key="1">
    <citation type="journal article" name="Front. Microbiol.">
        <title>Sugar Metabolism of the First Thermophilic Planctomycete Thermogutta terrifontis: Comparative Genomic and Transcriptomic Approaches.</title>
        <authorList>
            <person name="Elcheninov A.G."/>
            <person name="Menzel P."/>
            <person name="Gudbergsdottir S.R."/>
            <person name="Slesarev A.I."/>
            <person name="Kadnikov V.V."/>
            <person name="Krogh A."/>
            <person name="Bonch-Osmolovskaya E.A."/>
            <person name="Peng X."/>
            <person name="Kublanov I.V."/>
        </authorList>
    </citation>
    <scope>NUCLEOTIDE SEQUENCE [LARGE SCALE GENOMIC DNA]</scope>
    <source>
        <strain evidence="2 3">R1</strain>
    </source>
</reference>
<feature type="compositionally biased region" description="Polar residues" evidence="1">
    <location>
        <begin position="199"/>
        <end position="211"/>
    </location>
</feature>
<dbReference type="AlphaFoldDB" id="A0A286RB95"/>
<name>A0A286RB95_9BACT</name>
<dbReference type="InterPro" id="IPR036388">
    <property type="entry name" value="WH-like_DNA-bd_sf"/>
</dbReference>
<sequence length="258" mass="28564">MNEEHQGDAVHSQPEELSKRWRPLPAIERRVLGVLVEKAKTVPSSYPMTLNAIVTGCNQKSNRDPVMELTEEVVERALDNLRQMGAVGIVQGVGRVDKYRHYLYEWLGVNKEELAIIAELLLRGPQTEGELRAHASRMDPIPDLPTLRQHLDSLKEKGLIIDLTPPGRGHVVAHNLYPEPELARLKQRYSAVAVREPSVSASDAPESSATFSDVPGPVASSPEVEELRQELNELKQTVAGILQELATIKKELGLNGES</sequence>
<dbReference type="InterPro" id="IPR007432">
    <property type="entry name" value="DUF480"/>
</dbReference>
<dbReference type="Proteomes" id="UP000215086">
    <property type="component" value="Chromosome"/>
</dbReference>
<dbReference type="EMBL" id="CP018477">
    <property type="protein sequence ID" value="ASV73217.1"/>
    <property type="molecule type" value="Genomic_DNA"/>
</dbReference>